<feature type="region of interest" description="Disordered" evidence="1">
    <location>
        <begin position="29"/>
        <end position="67"/>
    </location>
</feature>
<evidence type="ECO:0000313" key="3">
    <source>
        <dbReference type="Proteomes" id="UP000078540"/>
    </source>
</evidence>
<accession>A0A195AV28</accession>
<dbReference type="Proteomes" id="UP000078540">
    <property type="component" value="Unassembled WGS sequence"/>
</dbReference>
<feature type="compositionally biased region" description="Basic and acidic residues" evidence="1">
    <location>
        <begin position="31"/>
        <end position="47"/>
    </location>
</feature>
<gene>
    <name evidence="2" type="ORF">ALC53_13945</name>
</gene>
<reference evidence="2 3" key="1">
    <citation type="submission" date="2015-09" db="EMBL/GenBank/DDBJ databases">
        <title>Atta colombica WGS genome.</title>
        <authorList>
            <person name="Nygaard S."/>
            <person name="Hu H."/>
            <person name="Boomsma J."/>
            <person name="Zhang G."/>
        </authorList>
    </citation>
    <scope>NUCLEOTIDE SEQUENCE [LARGE SCALE GENOMIC DNA]</scope>
    <source>
        <strain evidence="2">Treedump-2</strain>
        <tissue evidence="2">Whole body</tissue>
    </source>
</reference>
<proteinExistence type="predicted"/>
<evidence type="ECO:0000256" key="1">
    <source>
        <dbReference type="SAM" id="MobiDB-lite"/>
    </source>
</evidence>
<sequence>MHFVTPACAPRIYVYTYVVNAVVQEGLRQMQKKEKEEEKEKATERRGGPGRRRQRVARDLGGPKSVTIFAGRSSGLTQVWTDHAVP</sequence>
<organism evidence="2 3">
    <name type="scientific">Atta colombica</name>
    <dbReference type="NCBI Taxonomy" id="520822"/>
    <lineage>
        <taxon>Eukaryota</taxon>
        <taxon>Metazoa</taxon>
        <taxon>Ecdysozoa</taxon>
        <taxon>Arthropoda</taxon>
        <taxon>Hexapoda</taxon>
        <taxon>Insecta</taxon>
        <taxon>Pterygota</taxon>
        <taxon>Neoptera</taxon>
        <taxon>Endopterygota</taxon>
        <taxon>Hymenoptera</taxon>
        <taxon>Apocrita</taxon>
        <taxon>Aculeata</taxon>
        <taxon>Formicoidea</taxon>
        <taxon>Formicidae</taxon>
        <taxon>Myrmicinae</taxon>
        <taxon>Atta</taxon>
    </lineage>
</organism>
<evidence type="ECO:0000313" key="2">
    <source>
        <dbReference type="EMBL" id="KYM75880.1"/>
    </source>
</evidence>
<dbReference type="EMBL" id="KQ976738">
    <property type="protein sequence ID" value="KYM75880.1"/>
    <property type="molecule type" value="Genomic_DNA"/>
</dbReference>
<keyword evidence="3" id="KW-1185">Reference proteome</keyword>
<name>A0A195AV28_9HYME</name>
<dbReference type="AlphaFoldDB" id="A0A195AV28"/>
<protein>
    <submittedName>
        <fullName evidence="2">Uncharacterized protein</fullName>
    </submittedName>
</protein>